<evidence type="ECO:0000313" key="2">
    <source>
        <dbReference type="Proteomes" id="UP000028185"/>
    </source>
</evidence>
<name>A0A075SL30_STRSU</name>
<reference evidence="1 2" key="1">
    <citation type="journal article" date="2014" name="Genome Announc.">
        <title>Whole-Genome Sequence of Streptococcus suis Serotype 4 Reference Strain 6407.</title>
        <authorList>
            <person name="Wang K."/>
            <person name="Chen J."/>
            <person name="Yao H."/>
            <person name="Lu C."/>
        </authorList>
    </citation>
    <scope>NUCLEOTIDE SEQUENCE [LARGE SCALE GENOMIC DNA]</scope>
    <source>
        <strain evidence="1">6407</strain>
    </source>
</reference>
<evidence type="ECO:0000313" key="1">
    <source>
        <dbReference type="EMBL" id="AIG44553.1"/>
    </source>
</evidence>
<dbReference type="AlphaFoldDB" id="A0A075SL30"/>
<gene>
    <name evidence="1" type="ORF">ID09_11185</name>
</gene>
<proteinExistence type="predicted"/>
<sequence length="62" mass="7049">MGGFMELSEAMAQIDALNLKKSEKLVPSKMTNEELARLRFTWVSPEEEELVIAELRKRGLAL</sequence>
<dbReference type="PATRIC" id="fig|1214179.4.peg.2230"/>
<organism evidence="1 2">
    <name type="scientific">Streptococcus suis 6407</name>
    <dbReference type="NCBI Taxonomy" id="1214179"/>
    <lineage>
        <taxon>Bacteria</taxon>
        <taxon>Bacillati</taxon>
        <taxon>Bacillota</taxon>
        <taxon>Bacilli</taxon>
        <taxon>Lactobacillales</taxon>
        <taxon>Streptococcaceae</taxon>
        <taxon>Streptococcus</taxon>
    </lineage>
</organism>
<dbReference type="Proteomes" id="UP000028185">
    <property type="component" value="Chromosome"/>
</dbReference>
<dbReference type="HOGENOM" id="CLU_2902505_0_0_9"/>
<dbReference type="EMBL" id="CP008921">
    <property type="protein sequence ID" value="AIG44553.1"/>
    <property type="molecule type" value="Genomic_DNA"/>
</dbReference>
<accession>A0A075SL30</accession>
<protein>
    <submittedName>
        <fullName evidence="1">Uncharacterized protein</fullName>
    </submittedName>
</protein>